<dbReference type="OrthoDB" id="408743at2759"/>
<evidence type="ECO:0000259" key="2">
    <source>
        <dbReference type="Pfam" id="PF02668"/>
    </source>
</evidence>
<dbReference type="GO" id="GO:0016491">
    <property type="term" value="F:oxidoreductase activity"/>
    <property type="evidence" value="ECO:0007669"/>
    <property type="project" value="UniProtKB-KW"/>
</dbReference>
<organism evidence="3 4">
    <name type="scientific">Klebsormidium nitens</name>
    <name type="common">Green alga</name>
    <name type="synonym">Ulothrix nitens</name>
    <dbReference type="NCBI Taxonomy" id="105231"/>
    <lineage>
        <taxon>Eukaryota</taxon>
        <taxon>Viridiplantae</taxon>
        <taxon>Streptophyta</taxon>
        <taxon>Klebsormidiophyceae</taxon>
        <taxon>Klebsormidiales</taxon>
        <taxon>Klebsormidiaceae</taxon>
        <taxon>Klebsormidium</taxon>
    </lineage>
</organism>
<dbReference type="Gene3D" id="3.60.130.10">
    <property type="entry name" value="Clavaminate synthase-like"/>
    <property type="match status" value="1"/>
</dbReference>
<evidence type="ECO:0000313" key="3">
    <source>
        <dbReference type="EMBL" id="GAQ89596.1"/>
    </source>
</evidence>
<dbReference type="Proteomes" id="UP000054558">
    <property type="component" value="Unassembled WGS sequence"/>
</dbReference>
<dbReference type="STRING" id="105231.A0A1Y1ILF4"/>
<dbReference type="EMBL" id="DF237489">
    <property type="protein sequence ID" value="GAQ89596.1"/>
    <property type="molecule type" value="Genomic_DNA"/>
</dbReference>
<dbReference type="InterPro" id="IPR042098">
    <property type="entry name" value="TauD-like_sf"/>
</dbReference>
<accession>A0A1Y1ILF4</accession>
<dbReference type="Pfam" id="PF02668">
    <property type="entry name" value="TauD"/>
    <property type="match status" value="1"/>
</dbReference>
<name>A0A1Y1ILF4_KLENI</name>
<dbReference type="FunFam" id="3.60.130.10:FF:000006">
    <property type="entry name" value="Clavaminate synthase-like protein At3g21360"/>
    <property type="match status" value="1"/>
</dbReference>
<reference evidence="3 4" key="1">
    <citation type="journal article" date="2014" name="Nat. Commun.">
        <title>Klebsormidium flaccidum genome reveals primary factors for plant terrestrial adaptation.</title>
        <authorList>
            <person name="Hori K."/>
            <person name="Maruyama F."/>
            <person name="Fujisawa T."/>
            <person name="Togashi T."/>
            <person name="Yamamoto N."/>
            <person name="Seo M."/>
            <person name="Sato S."/>
            <person name="Yamada T."/>
            <person name="Mori H."/>
            <person name="Tajima N."/>
            <person name="Moriyama T."/>
            <person name="Ikeuchi M."/>
            <person name="Watanabe M."/>
            <person name="Wada H."/>
            <person name="Kobayashi K."/>
            <person name="Saito M."/>
            <person name="Masuda T."/>
            <person name="Sasaki-Sekimoto Y."/>
            <person name="Mashiguchi K."/>
            <person name="Awai K."/>
            <person name="Shimojima M."/>
            <person name="Masuda S."/>
            <person name="Iwai M."/>
            <person name="Nobusawa T."/>
            <person name="Narise T."/>
            <person name="Kondo S."/>
            <person name="Saito H."/>
            <person name="Sato R."/>
            <person name="Murakawa M."/>
            <person name="Ihara Y."/>
            <person name="Oshima-Yamada Y."/>
            <person name="Ohtaka K."/>
            <person name="Satoh M."/>
            <person name="Sonobe K."/>
            <person name="Ishii M."/>
            <person name="Ohtani R."/>
            <person name="Kanamori-Sato M."/>
            <person name="Honoki R."/>
            <person name="Miyazaki D."/>
            <person name="Mochizuki H."/>
            <person name="Umetsu J."/>
            <person name="Higashi K."/>
            <person name="Shibata D."/>
            <person name="Kamiya Y."/>
            <person name="Sato N."/>
            <person name="Nakamura Y."/>
            <person name="Tabata S."/>
            <person name="Ida S."/>
            <person name="Kurokawa K."/>
            <person name="Ohta H."/>
        </authorList>
    </citation>
    <scope>NUCLEOTIDE SEQUENCE [LARGE SCALE GENOMIC DNA]</scope>
    <source>
        <strain evidence="3 4">NIES-2285</strain>
    </source>
</reference>
<dbReference type="InterPro" id="IPR050411">
    <property type="entry name" value="AlphaKG_dependent_hydroxylases"/>
</dbReference>
<evidence type="ECO:0000313" key="4">
    <source>
        <dbReference type="Proteomes" id="UP000054558"/>
    </source>
</evidence>
<dbReference type="SUPFAM" id="SSF51197">
    <property type="entry name" value="Clavaminate synthase-like"/>
    <property type="match status" value="1"/>
</dbReference>
<dbReference type="PANTHER" id="PTHR10696:SF21">
    <property type="entry name" value="TAUD_TFDA-LIKE DOMAIN-CONTAINING PROTEIN"/>
    <property type="match status" value="1"/>
</dbReference>
<dbReference type="InterPro" id="IPR003819">
    <property type="entry name" value="TauD/TfdA-like"/>
</dbReference>
<sequence>MTAASVAPVAVPEQREFEGLPFPLVLRPAPPVANGHTTKYSKADLSGWVAENKQELERLALKHGAVLLRGFHVPDPAVFNSVVEALGHDELPYIGGAAPRTLIVGRVFTANEAPAASVIPFHHEMAQVPSYPSHLFFYCDVPPAEGGQTPICLSHEVYVRMAEAYPQFVADLEKHGVQYTRVLPEYDDKESAQGRGWRSTFGTTTRQDTEAALASMGMTGEWLPNGDLKTVTGVLPAVQVDPRTGRKVWFNSVVAAFTGWKDVRNEEGKAVVLGDGRPLDGAAVNACLKIMNDVAVDFPWQQGDVLLIDNKVTMHGRRSFKPPRRILASLVK</sequence>
<dbReference type="AlphaFoldDB" id="A0A1Y1ILF4"/>
<dbReference type="OMA" id="HNEQAYT"/>
<gene>
    <name evidence="3" type="ORF">KFL_005400060</name>
</gene>
<protein>
    <recommendedName>
        <fullName evidence="2">TauD/TfdA-like domain-containing protein</fullName>
    </recommendedName>
</protein>
<feature type="domain" description="TauD/TfdA-like" evidence="2">
    <location>
        <begin position="43"/>
        <end position="327"/>
    </location>
</feature>
<proteinExistence type="predicted"/>
<keyword evidence="4" id="KW-1185">Reference proteome</keyword>
<dbReference type="PANTHER" id="PTHR10696">
    <property type="entry name" value="GAMMA-BUTYROBETAINE HYDROXYLASE-RELATED"/>
    <property type="match status" value="1"/>
</dbReference>
<evidence type="ECO:0000256" key="1">
    <source>
        <dbReference type="ARBA" id="ARBA00023002"/>
    </source>
</evidence>
<keyword evidence="1" id="KW-0560">Oxidoreductase</keyword>